<evidence type="ECO:0000313" key="6">
    <source>
        <dbReference type="Proteomes" id="UP000094329"/>
    </source>
</evidence>
<feature type="domain" description="Transposase TnpC homeodomain" evidence="4">
    <location>
        <begin position="30"/>
        <end position="99"/>
    </location>
</feature>
<dbReference type="InterPro" id="IPR052344">
    <property type="entry name" value="Transposase-related"/>
</dbReference>
<evidence type="ECO:0000259" key="3">
    <source>
        <dbReference type="Pfam" id="PF13005"/>
    </source>
</evidence>
<dbReference type="Pfam" id="PF13007">
    <property type="entry name" value="LZ_Tnp_IS66"/>
    <property type="match status" value="1"/>
</dbReference>
<dbReference type="Pfam" id="PF13005">
    <property type="entry name" value="zf-IS66"/>
    <property type="match status" value="1"/>
</dbReference>
<feature type="domain" description="Transposase IS66 central" evidence="2">
    <location>
        <begin position="165"/>
        <end position="378"/>
    </location>
</feature>
<protein>
    <recommendedName>
        <fullName evidence="7">Transposase</fullName>
    </recommendedName>
</protein>
<dbReference type="InterPro" id="IPR024474">
    <property type="entry name" value="Znf_dom_IS66"/>
</dbReference>
<accession>A0ABX2ZXF7</accession>
<organism evidence="5 6">
    <name type="scientific">Piscirickettsia litoralis</name>
    <dbReference type="NCBI Taxonomy" id="1891921"/>
    <lineage>
        <taxon>Bacteria</taxon>
        <taxon>Pseudomonadati</taxon>
        <taxon>Pseudomonadota</taxon>
        <taxon>Gammaproteobacteria</taxon>
        <taxon>Thiotrichales</taxon>
        <taxon>Piscirickettsiaceae</taxon>
        <taxon>Piscirickettsia</taxon>
    </lineage>
</organism>
<dbReference type="NCBIfam" id="NF033517">
    <property type="entry name" value="transpos_IS66"/>
    <property type="match status" value="1"/>
</dbReference>
<dbReference type="EMBL" id="MDTU01000004">
    <property type="protein sequence ID" value="ODN41311.1"/>
    <property type="molecule type" value="Genomic_DNA"/>
</dbReference>
<dbReference type="InterPro" id="IPR004291">
    <property type="entry name" value="Transposase_IS66_central"/>
</dbReference>
<evidence type="ECO:0000259" key="4">
    <source>
        <dbReference type="Pfam" id="PF13007"/>
    </source>
</evidence>
<proteinExistence type="predicted"/>
<evidence type="ECO:0008006" key="7">
    <source>
        <dbReference type="Google" id="ProtNLM"/>
    </source>
</evidence>
<dbReference type="PANTHER" id="PTHR33678:SF1">
    <property type="entry name" value="BLL1576 PROTEIN"/>
    <property type="match status" value="1"/>
</dbReference>
<reference evidence="5 6" key="1">
    <citation type="submission" date="2016-08" db="EMBL/GenBank/DDBJ databases">
        <title>Draft genome sequence of Candidatus Piscirickettsia litoralis, from seawater.</title>
        <authorList>
            <person name="Wan X."/>
            <person name="Lee A.J."/>
            <person name="Hou S."/>
            <person name="Donachie S.P."/>
        </authorList>
    </citation>
    <scope>NUCLEOTIDE SEQUENCE [LARGE SCALE GENOMIC DNA]</scope>
    <source>
        <strain evidence="5 6">Y2</strain>
    </source>
</reference>
<dbReference type="Proteomes" id="UP000094329">
    <property type="component" value="Unassembled WGS sequence"/>
</dbReference>
<evidence type="ECO:0000313" key="5">
    <source>
        <dbReference type="EMBL" id="ODN41311.1"/>
    </source>
</evidence>
<dbReference type="PANTHER" id="PTHR33678">
    <property type="entry name" value="BLL1576 PROTEIN"/>
    <property type="match status" value="1"/>
</dbReference>
<dbReference type="InterPro" id="IPR024463">
    <property type="entry name" value="Transposase_TnpC_homeodom"/>
</dbReference>
<gene>
    <name evidence="5" type="ORF">BGC07_17265</name>
</gene>
<evidence type="ECO:0000256" key="1">
    <source>
        <dbReference type="SAM" id="MobiDB-lite"/>
    </source>
</evidence>
<comment type="caution">
    <text evidence="5">The sequence shown here is derived from an EMBL/GenBank/DDBJ whole genome shotgun (WGS) entry which is preliminary data.</text>
</comment>
<feature type="domain" description="Transposase IS66 zinc-finger binding" evidence="3">
    <location>
        <begin position="107"/>
        <end position="150"/>
    </location>
</feature>
<evidence type="ECO:0000259" key="2">
    <source>
        <dbReference type="Pfam" id="PF03050"/>
    </source>
</evidence>
<sequence>MLDMEGAENYPQSLDDCHKLINHMAVEIEHYKALYEQLQRHRYGQRSEKLSQDQLDLFAELLDENAEKESQEEAITVPAHQRQRPKRKPLPEHLPRERVEHDLAEEDKVCACGCTMRRIGEEITEKLEAIPAQFKVIQHVRFKYGCKACETGIKIPSLPPMLIPKSIVTPSLLAMIVSDKFESHLPLHRQQQRFETLGIDLPRNTMANWVIVIAMLCESLLELMKQDLLQAKLIHADESLLRVLSEGKQKSYLWYYYGRIAEKQVCCIDFQASRHSIHPAKFLKGYVGYMMTDAYSGYGEVIKHEKITSTYCWSHARRKFEAIPQPKKGSNKVTLAMEMLNLIKELYRIEKEIKDKSPDIIYQYRQEESKPILDKIKQ</sequence>
<name>A0ABX2ZXF7_9GAMM</name>
<dbReference type="Pfam" id="PF03050">
    <property type="entry name" value="DDE_Tnp_IS66"/>
    <property type="match status" value="1"/>
</dbReference>
<keyword evidence="6" id="KW-1185">Reference proteome</keyword>
<feature type="region of interest" description="Disordered" evidence="1">
    <location>
        <begin position="69"/>
        <end position="96"/>
    </location>
</feature>